<evidence type="ECO:0000259" key="1">
    <source>
        <dbReference type="Pfam" id="PF25545"/>
    </source>
</evidence>
<protein>
    <recommendedName>
        <fullName evidence="1">DUF7924 domain-containing protein</fullName>
    </recommendedName>
</protein>
<dbReference type="HOGENOM" id="CLU_1687186_0_0_1"/>
<gene>
    <name evidence="2" type="ORF">PADG_03142</name>
</gene>
<dbReference type="AlphaFoldDB" id="C1G7I7"/>
<dbReference type="GeneID" id="22582505"/>
<accession>C1G7I7</accession>
<evidence type="ECO:0000313" key="3">
    <source>
        <dbReference type="Proteomes" id="UP000001628"/>
    </source>
</evidence>
<name>C1G7I7_PARBD</name>
<dbReference type="Pfam" id="PF25545">
    <property type="entry name" value="DUF7924"/>
    <property type="match status" value="1"/>
</dbReference>
<dbReference type="InParanoid" id="C1G7I7"/>
<dbReference type="InterPro" id="IPR057684">
    <property type="entry name" value="DUF7924"/>
</dbReference>
<dbReference type="KEGG" id="pbn:PADG_03142"/>
<dbReference type="VEuPathDB" id="FungiDB:PADG_03142"/>
<dbReference type="OrthoDB" id="10446940at2759"/>
<dbReference type="EMBL" id="KN275959">
    <property type="protein sequence ID" value="EEH47044.2"/>
    <property type="molecule type" value="Genomic_DNA"/>
</dbReference>
<proteinExistence type="predicted"/>
<feature type="domain" description="DUF7924" evidence="1">
    <location>
        <begin position="103"/>
        <end position="152"/>
    </location>
</feature>
<keyword evidence="3" id="KW-1185">Reference proteome</keyword>
<evidence type="ECO:0000313" key="2">
    <source>
        <dbReference type="EMBL" id="EEH47044.2"/>
    </source>
</evidence>
<dbReference type="RefSeq" id="XP_010758276.1">
    <property type="nucleotide sequence ID" value="XM_010759974.1"/>
</dbReference>
<sequence length="156" mass="17730">MTWLRIKQNTRKGEGVNRLTTLQGNNELFVQKEALHSPCRREIQVNDRKRKRAWESEQPLLRPARRLEKRQCMSPTNSGDDAVHRIKEHGSINRPSTRAIDLEKNETGVIHIIDELIVPSAENAINLSHSVFPHLVVSVNGAWDGSISLDKSQQLA</sequence>
<organism evidence="2 3">
    <name type="scientific">Paracoccidioides brasiliensis (strain Pb18)</name>
    <dbReference type="NCBI Taxonomy" id="502780"/>
    <lineage>
        <taxon>Eukaryota</taxon>
        <taxon>Fungi</taxon>
        <taxon>Dikarya</taxon>
        <taxon>Ascomycota</taxon>
        <taxon>Pezizomycotina</taxon>
        <taxon>Eurotiomycetes</taxon>
        <taxon>Eurotiomycetidae</taxon>
        <taxon>Onygenales</taxon>
        <taxon>Ajellomycetaceae</taxon>
        <taxon>Paracoccidioides</taxon>
    </lineage>
</organism>
<reference evidence="2 3" key="1">
    <citation type="journal article" date="2011" name="PLoS Genet.">
        <title>Comparative genomic analysis of human fungal pathogens causing paracoccidioidomycosis.</title>
        <authorList>
            <person name="Desjardins C.A."/>
            <person name="Champion M.D."/>
            <person name="Holder J.W."/>
            <person name="Muszewska A."/>
            <person name="Goldberg J."/>
            <person name="Bailao A.M."/>
            <person name="Brigido M.M."/>
            <person name="Ferreira M.E."/>
            <person name="Garcia A.M."/>
            <person name="Grynberg M."/>
            <person name="Gujja S."/>
            <person name="Heiman D.I."/>
            <person name="Henn M.R."/>
            <person name="Kodira C.D."/>
            <person name="Leon-Narvaez H."/>
            <person name="Longo L.V."/>
            <person name="Ma L.J."/>
            <person name="Malavazi I."/>
            <person name="Matsuo A.L."/>
            <person name="Morais F.V."/>
            <person name="Pereira M."/>
            <person name="Rodriguez-Brito S."/>
            <person name="Sakthikumar S."/>
            <person name="Salem-Izacc S.M."/>
            <person name="Sykes S.M."/>
            <person name="Teixeira M.M."/>
            <person name="Vallejo M.C."/>
            <person name="Walter M.E."/>
            <person name="Yandava C."/>
            <person name="Young S."/>
            <person name="Zeng Q."/>
            <person name="Zucker J."/>
            <person name="Felipe M.S."/>
            <person name="Goldman G.H."/>
            <person name="Haas B.J."/>
            <person name="McEwen J.G."/>
            <person name="Nino-Vega G."/>
            <person name="Puccia R."/>
            <person name="San-Blas G."/>
            <person name="Soares C.M."/>
            <person name="Birren B.W."/>
            <person name="Cuomo C.A."/>
        </authorList>
    </citation>
    <scope>NUCLEOTIDE SEQUENCE [LARGE SCALE GENOMIC DNA]</scope>
    <source>
        <strain evidence="2 3">Pb18</strain>
    </source>
</reference>
<dbReference type="Proteomes" id="UP000001628">
    <property type="component" value="Unassembled WGS sequence"/>
</dbReference>